<dbReference type="InParanoid" id="A0A3Q3F1K4"/>
<keyword evidence="3" id="KW-0109">Calcium transport</keyword>
<dbReference type="Gene3D" id="1.10.287.70">
    <property type="match status" value="1"/>
</dbReference>
<evidence type="ECO:0000256" key="9">
    <source>
        <dbReference type="ARBA" id="ARBA00023065"/>
    </source>
</evidence>
<evidence type="ECO:0000256" key="5">
    <source>
        <dbReference type="ARBA" id="ARBA00022692"/>
    </source>
</evidence>
<keyword evidence="2" id="KW-0813">Transport</keyword>
<dbReference type="Pfam" id="PF00520">
    <property type="entry name" value="Ion_trans"/>
    <property type="match status" value="1"/>
</dbReference>
<proteinExistence type="predicted"/>
<keyword evidence="9" id="KW-0406">Ion transport</keyword>
<dbReference type="InterPro" id="IPR005821">
    <property type="entry name" value="Ion_trans_dom"/>
</dbReference>
<organism evidence="14 15">
    <name type="scientific">Labrus bergylta</name>
    <name type="common">ballan wrasse</name>
    <dbReference type="NCBI Taxonomy" id="56723"/>
    <lineage>
        <taxon>Eukaryota</taxon>
        <taxon>Metazoa</taxon>
        <taxon>Chordata</taxon>
        <taxon>Craniata</taxon>
        <taxon>Vertebrata</taxon>
        <taxon>Euteleostomi</taxon>
        <taxon>Actinopterygii</taxon>
        <taxon>Neopterygii</taxon>
        <taxon>Teleostei</taxon>
        <taxon>Neoteleostei</taxon>
        <taxon>Acanthomorphata</taxon>
        <taxon>Eupercaria</taxon>
        <taxon>Labriformes</taxon>
        <taxon>Labridae</taxon>
        <taxon>Labrus</taxon>
    </lineage>
</organism>
<evidence type="ECO:0000256" key="1">
    <source>
        <dbReference type="ARBA" id="ARBA00004141"/>
    </source>
</evidence>
<dbReference type="SUPFAM" id="SSF81324">
    <property type="entry name" value="Voltage-gated potassium channels"/>
    <property type="match status" value="1"/>
</dbReference>
<evidence type="ECO:0000256" key="6">
    <source>
        <dbReference type="ARBA" id="ARBA00022837"/>
    </source>
</evidence>
<evidence type="ECO:0000256" key="3">
    <source>
        <dbReference type="ARBA" id="ARBA00022568"/>
    </source>
</evidence>
<dbReference type="GO" id="GO:0098703">
    <property type="term" value="P:calcium ion import across plasma membrane"/>
    <property type="evidence" value="ECO:0007669"/>
    <property type="project" value="TreeGrafter"/>
</dbReference>
<dbReference type="Proteomes" id="UP000261660">
    <property type="component" value="Unplaced"/>
</dbReference>
<name>A0A3Q3F1K4_9LABR</name>
<dbReference type="Gene3D" id="1.20.120.350">
    <property type="entry name" value="Voltage-gated potassium channels. Chain C"/>
    <property type="match status" value="1"/>
</dbReference>
<evidence type="ECO:0000259" key="13">
    <source>
        <dbReference type="Pfam" id="PF00520"/>
    </source>
</evidence>
<evidence type="ECO:0000256" key="7">
    <source>
        <dbReference type="ARBA" id="ARBA00022882"/>
    </source>
</evidence>
<sequence length="343" mass="38848">MSCFSLLHSCCEHFSTENSMIQLNLYLECIRKEVKERGVAHSIQQQEENLPYPHMASVVFLCLKQSTKPQSCTSMVVVAVSTSVLFFYVYDQVFEVVIFALFLLEMVIKMVAIGIPGYLCSNWNKFDCFINSLRPMRLFGRIQSMKILVTVLVDTLPMLGNVLFLNMLVIHIFAVVGVQLWGGQLRNRCFLGEDIPTEYNVSLSPYYLSKLGEMYPFICSPDNKGGMQRCSDIPAYKEDGETCSLAAPLHRSAVNAGNCVNWNQYYNVCRPGVDNPYMGAISFDNICFSWIAIFQVVTLEGWAEIMFFVMDAHSFWNCLCFLATGSSYHRFGFDPGSTGSWII</sequence>
<feature type="transmembrane region" description="Helical" evidence="12">
    <location>
        <begin position="162"/>
        <end position="181"/>
    </location>
</feature>
<evidence type="ECO:0000256" key="10">
    <source>
        <dbReference type="ARBA" id="ARBA00023136"/>
    </source>
</evidence>
<dbReference type="AlphaFoldDB" id="A0A3Q3F1K4"/>
<dbReference type="STRING" id="56723.ENSLBEP00000012627"/>
<keyword evidence="4" id="KW-0107">Calcium channel</keyword>
<evidence type="ECO:0000256" key="8">
    <source>
        <dbReference type="ARBA" id="ARBA00022989"/>
    </source>
</evidence>
<dbReference type="Ensembl" id="ENSLBET00000013271.1">
    <property type="protein sequence ID" value="ENSLBEP00000012627.1"/>
    <property type="gene ID" value="ENSLBEG00000009668.1"/>
</dbReference>
<keyword evidence="6" id="KW-0106">Calcium</keyword>
<evidence type="ECO:0000256" key="11">
    <source>
        <dbReference type="ARBA" id="ARBA00023303"/>
    </source>
</evidence>
<feature type="transmembrane region" description="Helical" evidence="12">
    <location>
        <begin position="96"/>
        <end position="118"/>
    </location>
</feature>
<comment type="subcellular location">
    <subcellularLocation>
        <location evidence="1">Membrane</location>
        <topology evidence="1">Multi-pass membrane protein</topology>
    </subcellularLocation>
</comment>
<keyword evidence="10 12" id="KW-0472">Membrane</keyword>
<keyword evidence="11" id="KW-0407">Ion channel</keyword>
<evidence type="ECO:0000313" key="15">
    <source>
        <dbReference type="Proteomes" id="UP000261660"/>
    </source>
</evidence>
<reference evidence="14" key="1">
    <citation type="submission" date="2025-08" db="UniProtKB">
        <authorList>
            <consortium name="Ensembl"/>
        </authorList>
    </citation>
    <scope>IDENTIFICATION</scope>
</reference>
<protein>
    <recommendedName>
        <fullName evidence="13">Ion transport domain-containing protein</fullName>
    </recommendedName>
</protein>
<keyword evidence="7" id="KW-0851">Voltage-gated channel</keyword>
<feature type="domain" description="Ion transport" evidence="13">
    <location>
        <begin position="131"/>
        <end position="322"/>
    </location>
</feature>
<feature type="transmembrane region" description="Helical" evidence="12">
    <location>
        <begin position="72"/>
        <end position="90"/>
    </location>
</feature>
<accession>A0A3Q3F1K4</accession>
<keyword evidence="5 12" id="KW-0812">Transmembrane</keyword>
<dbReference type="GO" id="GO:0005891">
    <property type="term" value="C:voltage-gated calcium channel complex"/>
    <property type="evidence" value="ECO:0007669"/>
    <property type="project" value="TreeGrafter"/>
</dbReference>
<dbReference type="PANTHER" id="PTHR45628">
    <property type="entry name" value="VOLTAGE-DEPENDENT CALCIUM CHANNEL TYPE A SUBUNIT ALPHA-1"/>
    <property type="match status" value="1"/>
</dbReference>
<dbReference type="GeneTree" id="ENSGT00940000156666"/>
<evidence type="ECO:0000256" key="2">
    <source>
        <dbReference type="ARBA" id="ARBA00022448"/>
    </source>
</evidence>
<dbReference type="InterPro" id="IPR027359">
    <property type="entry name" value="Volt_channel_dom_sf"/>
</dbReference>
<dbReference type="InterPro" id="IPR050599">
    <property type="entry name" value="VDCC_alpha-1_subunit"/>
</dbReference>
<evidence type="ECO:0000313" key="14">
    <source>
        <dbReference type="Ensembl" id="ENSLBEP00000012627.1"/>
    </source>
</evidence>
<evidence type="ECO:0000256" key="12">
    <source>
        <dbReference type="SAM" id="Phobius"/>
    </source>
</evidence>
<evidence type="ECO:0000256" key="4">
    <source>
        <dbReference type="ARBA" id="ARBA00022673"/>
    </source>
</evidence>
<dbReference type="PANTHER" id="PTHR45628:SF37">
    <property type="entry name" value="VOLTAGE-DEPENDENT T-TYPE CALCIUM CHANNEL SUBUNIT ALPHA-1H"/>
    <property type="match status" value="1"/>
</dbReference>
<keyword evidence="8 12" id="KW-1133">Transmembrane helix</keyword>
<dbReference type="GO" id="GO:0008331">
    <property type="term" value="F:high voltage-gated calcium channel activity"/>
    <property type="evidence" value="ECO:0007669"/>
    <property type="project" value="TreeGrafter"/>
</dbReference>
<keyword evidence="15" id="KW-1185">Reference proteome</keyword>
<reference evidence="14" key="2">
    <citation type="submission" date="2025-09" db="UniProtKB">
        <authorList>
            <consortium name="Ensembl"/>
        </authorList>
    </citation>
    <scope>IDENTIFICATION</scope>
</reference>